<feature type="compositionally biased region" description="Basic and acidic residues" evidence="1">
    <location>
        <begin position="28"/>
        <end position="41"/>
    </location>
</feature>
<feature type="compositionally biased region" description="Polar residues" evidence="1">
    <location>
        <begin position="1"/>
        <end position="27"/>
    </location>
</feature>
<feature type="region of interest" description="Disordered" evidence="1">
    <location>
        <begin position="1"/>
        <end position="109"/>
    </location>
</feature>
<dbReference type="AlphaFoldDB" id="A0A0W0GB43"/>
<accession>A0A0W0GB43</accession>
<name>A0A0W0GB43_MONRR</name>
<dbReference type="Proteomes" id="UP000054988">
    <property type="component" value="Unassembled WGS sequence"/>
</dbReference>
<evidence type="ECO:0000313" key="2">
    <source>
        <dbReference type="EMBL" id="KTB45780.1"/>
    </source>
</evidence>
<gene>
    <name evidence="2" type="ORF">WG66_1635</name>
</gene>
<evidence type="ECO:0000313" key="3">
    <source>
        <dbReference type="Proteomes" id="UP000054988"/>
    </source>
</evidence>
<organism evidence="2 3">
    <name type="scientific">Moniliophthora roreri</name>
    <name type="common">Frosty pod rot fungus</name>
    <name type="synonym">Monilia roreri</name>
    <dbReference type="NCBI Taxonomy" id="221103"/>
    <lineage>
        <taxon>Eukaryota</taxon>
        <taxon>Fungi</taxon>
        <taxon>Dikarya</taxon>
        <taxon>Basidiomycota</taxon>
        <taxon>Agaricomycotina</taxon>
        <taxon>Agaricomycetes</taxon>
        <taxon>Agaricomycetidae</taxon>
        <taxon>Agaricales</taxon>
        <taxon>Marasmiineae</taxon>
        <taxon>Marasmiaceae</taxon>
        <taxon>Moniliophthora</taxon>
    </lineage>
</organism>
<feature type="compositionally biased region" description="Basic and acidic residues" evidence="1">
    <location>
        <begin position="57"/>
        <end position="78"/>
    </location>
</feature>
<proteinExistence type="predicted"/>
<sequence length="155" mass="16737">MQTNRQSGTSSATTTITESPGDNTTDNDFVRRLEQESRDWQNNRGSATEAGTVTSSRVHEANTDTTSREPDAKTDMNSRKPAAKPDAAGRVGNRGKKSRKAGVGRTHNTTTSFAGAMFSTNNQQDGVVYNGINNGVFPSSKLNLQKTKRLTSIVQ</sequence>
<feature type="compositionally biased region" description="Basic residues" evidence="1">
    <location>
        <begin position="93"/>
        <end position="102"/>
    </location>
</feature>
<comment type="caution">
    <text evidence="2">The sequence shown here is derived from an EMBL/GenBank/DDBJ whole genome shotgun (WGS) entry which is preliminary data.</text>
</comment>
<dbReference type="EMBL" id="LATX01000617">
    <property type="protein sequence ID" value="KTB45780.1"/>
    <property type="molecule type" value="Genomic_DNA"/>
</dbReference>
<feature type="compositionally biased region" description="Polar residues" evidence="1">
    <location>
        <begin position="42"/>
        <end position="56"/>
    </location>
</feature>
<evidence type="ECO:0000256" key="1">
    <source>
        <dbReference type="SAM" id="MobiDB-lite"/>
    </source>
</evidence>
<protein>
    <submittedName>
        <fullName evidence="2">Uncharacterized protein</fullName>
    </submittedName>
</protein>
<reference evidence="2 3" key="1">
    <citation type="submission" date="2015-12" db="EMBL/GenBank/DDBJ databases">
        <title>Draft genome sequence of Moniliophthora roreri, the causal agent of frosty pod rot of cacao.</title>
        <authorList>
            <person name="Aime M.C."/>
            <person name="Diaz-Valderrama J.R."/>
            <person name="Kijpornyongpan T."/>
            <person name="Phillips-Mora W."/>
        </authorList>
    </citation>
    <scope>NUCLEOTIDE SEQUENCE [LARGE SCALE GENOMIC DNA]</scope>
    <source>
        <strain evidence="2 3">MCA 2952</strain>
    </source>
</reference>